<dbReference type="AlphaFoldDB" id="V6S2Q8"/>
<evidence type="ECO:0000313" key="1">
    <source>
        <dbReference type="EMBL" id="TWI08366.1"/>
    </source>
</evidence>
<gene>
    <name evidence="1" type="ORF">IP98_02786</name>
</gene>
<protein>
    <recommendedName>
        <fullName evidence="3">Lipoprotein</fullName>
    </recommendedName>
</protein>
<evidence type="ECO:0000313" key="2">
    <source>
        <dbReference type="Proteomes" id="UP000319848"/>
    </source>
</evidence>
<dbReference type="EMBL" id="VLKQ01000015">
    <property type="protein sequence ID" value="TWI08366.1"/>
    <property type="molecule type" value="Genomic_DNA"/>
</dbReference>
<proteinExistence type="predicted"/>
<sequence>MKIQITFIILLFFISCKKDDTEKSIQNLENQSQNLIKSTDTSKIGKVVFEKHPAFGIIIYQNHSLFDENLNEIGQIYSKGFEKVHIVERTKMMYNLKNSSEDCEKAYFIKIKYNNQECIIFGKEVFEINTEQLFSFKNLDGEKFSLFPVTNFEMGASDENGLTGCDDYSILIIENKTRQNFASIRYPINGTNRNIQKLEKAVLIHDEGSDEIIQNVSIKNDTLVIGIKAIYQEGGSSYNLKTTFKDNFSKSIITDKINFEEEE</sequence>
<name>V6S2Q8_9FLAO</name>
<dbReference type="STRING" id="1341154.FCR2A7T_07350"/>
<dbReference type="Proteomes" id="UP000319848">
    <property type="component" value="Unassembled WGS sequence"/>
</dbReference>
<accession>V6S2Q8</accession>
<dbReference type="OrthoDB" id="1325586at2"/>
<comment type="caution">
    <text evidence="1">The sequence shown here is derived from an EMBL/GenBank/DDBJ whole genome shotgun (WGS) entry which is preliminary data.</text>
</comment>
<dbReference type="PROSITE" id="PS51257">
    <property type="entry name" value="PROKAR_LIPOPROTEIN"/>
    <property type="match status" value="1"/>
</dbReference>
<organism evidence="1 2">
    <name type="scientific">Flavobacterium cauense R2A-7</name>
    <dbReference type="NCBI Taxonomy" id="1341154"/>
    <lineage>
        <taxon>Bacteria</taxon>
        <taxon>Pseudomonadati</taxon>
        <taxon>Bacteroidota</taxon>
        <taxon>Flavobacteriia</taxon>
        <taxon>Flavobacteriales</taxon>
        <taxon>Flavobacteriaceae</taxon>
        <taxon>Flavobacterium</taxon>
    </lineage>
</organism>
<evidence type="ECO:0008006" key="3">
    <source>
        <dbReference type="Google" id="ProtNLM"/>
    </source>
</evidence>
<keyword evidence="2" id="KW-1185">Reference proteome</keyword>
<reference evidence="1 2" key="1">
    <citation type="journal article" date="2015" name="Stand. Genomic Sci.">
        <title>Genomic Encyclopedia of Bacterial and Archaeal Type Strains, Phase III: the genomes of soil and plant-associated and newly described type strains.</title>
        <authorList>
            <person name="Whitman W.B."/>
            <person name="Woyke T."/>
            <person name="Klenk H.P."/>
            <person name="Zhou Y."/>
            <person name="Lilburn T.G."/>
            <person name="Beck B.J."/>
            <person name="De Vos P."/>
            <person name="Vandamme P."/>
            <person name="Eisen J.A."/>
            <person name="Garrity G."/>
            <person name="Hugenholtz P."/>
            <person name="Kyrpides N.C."/>
        </authorList>
    </citation>
    <scope>NUCLEOTIDE SEQUENCE [LARGE SCALE GENOMIC DNA]</scope>
    <source>
        <strain evidence="1 2">CGMCC 1.7270</strain>
    </source>
</reference>
<dbReference type="RefSeq" id="WP_023569906.1">
    <property type="nucleotide sequence ID" value="NZ_AVBI01000010.1"/>
</dbReference>